<proteinExistence type="predicted"/>
<evidence type="ECO:0008006" key="5">
    <source>
        <dbReference type="Google" id="ProtNLM"/>
    </source>
</evidence>
<evidence type="ECO:0000313" key="3">
    <source>
        <dbReference type="EMBL" id="RKP14759.1"/>
    </source>
</evidence>
<evidence type="ECO:0000256" key="1">
    <source>
        <dbReference type="SAM" id="MobiDB-lite"/>
    </source>
</evidence>
<accession>A0A4V1IYJ3</accession>
<dbReference type="AlphaFoldDB" id="A0A4V1IYJ3"/>
<sequence length="115" mass="12539">MKLTSILLVSAMLVMALTVAASPAPKKDEHSEDQDDKQSGDKDDKSEDVKEFGALDSDSDGLFVTDPQPWTDAECRSDSDCHRPGEVCKGWGNSCVNKEAIDAWEARQPKLPGFP</sequence>
<keyword evidence="4" id="KW-1185">Reference proteome</keyword>
<keyword evidence="2" id="KW-0732">Signal</keyword>
<feature type="signal peptide" evidence="2">
    <location>
        <begin position="1"/>
        <end position="16"/>
    </location>
</feature>
<dbReference type="Proteomes" id="UP000267251">
    <property type="component" value="Unassembled WGS sequence"/>
</dbReference>
<organism evidence="3 4">
    <name type="scientific">Piptocephalis cylindrospora</name>
    <dbReference type="NCBI Taxonomy" id="1907219"/>
    <lineage>
        <taxon>Eukaryota</taxon>
        <taxon>Fungi</taxon>
        <taxon>Fungi incertae sedis</taxon>
        <taxon>Zoopagomycota</taxon>
        <taxon>Zoopagomycotina</taxon>
        <taxon>Zoopagomycetes</taxon>
        <taxon>Zoopagales</taxon>
        <taxon>Piptocephalidaceae</taxon>
        <taxon>Piptocephalis</taxon>
    </lineage>
</organism>
<dbReference type="EMBL" id="KZ987794">
    <property type="protein sequence ID" value="RKP14759.1"/>
    <property type="molecule type" value="Genomic_DNA"/>
</dbReference>
<feature type="chain" id="PRO_5020708469" description="CBM1 domain-containing protein" evidence="2">
    <location>
        <begin position="17"/>
        <end position="115"/>
    </location>
</feature>
<evidence type="ECO:0000313" key="4">
    <source>
        <dbReference type="Proteomes" id="UP000267251"/>
    </source>
</evidence>
<name>A0A4V1IYJ3_9FUNG</name>
<gene>
    <name evidence="3" type="ORF">BJ684DRAFT_14935</name>
</gene>
<feature type="region of interest" description="Disordered" evidence="1">
    <location>
        <begin position="21"/>
        <end position="66"/>
    </location>
</feature>
<feature type="compositionally biased region" description="Basic and acidic residues" evidence="1">
    <location>
        <begin position="25"/>
        <end position="53"/>
    </location>
</feature>
<evidence type="ECO:0000256" key="2">
    <source>
        <dbReference type="SAM" id="SignalP"/>
    </source>
</evidence>
<protein>
    <recommendedName>
        <fullName evidence="5">CBM1 domain-containing protein</fullName>
    </recommendedName>
</protein>
<reference evidence="4" key="1">
    <citation type="journal article" date="2018" name="Nat. Microbiol.">
        <title>Leveraging single-cell genomics to expand the fungal tree of life.</title>
        <authorList>
            <person name="Ahrendt S.R."/>
            <person name="Quandt C.A."/>
            <person name="Ciobanu D."/>
            <person name="Clum A."/>
            <person name="Salamov A."/>
            <person name="Andreopoulos B."/>
            <person name="Cheng J.F."/>
            <person name="Woyke T."/>
            <person name="Pelin A."/>
            <person name="Henrissat B."/>
            <person name="Reynolds N.K."/>
            <person name="Benny G.L."/>
            <person name="Smith M.E."/>
            <person name="James T.Y."/>
            <person name="Grigoriev I.V."/>
        </authorList>
    </citation>
    <scope>NUCLEOTIDE SEQUENCE [LARGE SCALE GENOMIC DNA]</scope>
</reference>